<comment type="caution">
    <text evidence="3">The sequence shown here is derived from an EMBL/GenBank/DDBJ whole genome shotgun (WGS) entry which is preliminary data.</text>
</comment>
<evidence type="ECO:0000313" key="3">
    <source>
        <dbReference type="EMBL" id="MQS10853.1"/>
    </source>
</evidence>
<feature type="region of interest" description="Disordered" evidence="1">
    <location>
        <begin position="45"/>
        <end position="74"/>
    </location>
</feature>
<dbReference type="AlphaFoldDB" id="A0A6N7KML3"/>
<name>A0A6N7KML3_9ACTN</name>
<sequence length="334" mass="36776">MNGPSDKHINEGLRGSHRHRTSVARTGLLATVCLAAVVAGCAGPTHPAGEKAAPAASAAPPAADGGVARPRVAPPVLPGLARQEEETTSEAAARQETAARAVLETVHRWGLEQSPLKAPPRPATKPELRAVTGVKLRDGLPPVVYRVPTDEKVVFLTVDDGAEKDPEFNRMAEELGIPLSAFVSDYLARDNYGYFRDLHAQGVEINNHTINHLNLKIHDYNTQHDEICRQQDQLEQQIGVRPRLFRPPYGEYNDDTLRAAASCGIEGVPMWNEEAFPDHMEYRYDDQKLHPGDIILTHFRGIDIWKASMPDLLRKVVSEVTAQGFALARLDDYL</sequence>
<keyword evidence="4" id="KW-1185">Reference proteome</keyword>
<dbReference type="InterPro" id="IPR002509">
    <property type="entry name" value="NODB_dom"/>
</dbReference>
<dbReference type="PANTHER" id="PTHR10587">
    <property type="entry name" value="GLYCOSYL TRANSFERASE-RELATED"/>
    <property type="match status" value="1"/>
</dbReference>
<dbReference type="PROSITE" id="PS51677">
    <property type="entry name" value="NODB"/>
    <property type="match status" value="1"/>
</dbReference>
<dbReference type="Proteomes" id="UP000450000">
    <property type="component" value="Unassembled WGS sequence"/>
</dbReference>
<dbReference type="InterPro" id="IPR050248">
    <property type="entry name" value="Polysacc_deacetylase_ArnD"/>
</dbReference>
<evidence type="ECO:0000256" key="1">
    <source>
        <dbReference type="SAM" id="MobiDB-lite"/>
    </source>
</evidence>
<feature type="domain" description="NodB homology" evidence="2">
    <location>
        <begin position="152"/>
        <end position="334"/>
    </location>
</feature>
<dbReference type="CDD" id="cd10917">
    <property type="entry name" value="CE4_NodB_like_6s_7s"/>
    <property type="match status" value="1"/>
</dbReference>
<evidence type="ECO:0000313" key="4">
    <source>
        <dbReference type="Proteomes" id="UP000450000"/>
    </source>
</evidence>
<accession>A0A6N7KML3</accession>
<dbReference type="GO" id="GO:0016810">
    <property type="term" value="F:hydrolase activity, acting on carbon-nitrogen (but not peptide) bonds"/>
    <property type="evidence" value="ECO:0007669"/>
    <property type="project" value="InterPro"/>
</dbReference>
<proteinExistence type="predicted"/>
<protein>
    <submittedName>
        <fullName evidence="3">Polysaccharide deacetylase family protein</fullName>
    </submittedName>
</protein>
<dbReference type="PANTHER" id="PTHR10587:SF134">
    <property type="entry name" value="SECRETED PROTEIN"/>
    <property type="match status" value="1"/>
</dbReference>
<dbReference type="Gene3D" id="3.20.20.370">
    <property type="entry name" value="Glycoside hydrolase/deacetylase"/>
    <property type="match status" value="1"/>
</dbReference>
<dbReference type="GO" id="GO:0005975">
    <property type="term" value="P:carbohydrate metabolic process"/>
    <property type="evidence" value="ECO:0007669"/>
    <property type="project" value="InterPro"/>
</dbReference>
<gene>
    <name evidence="3" type="ORF">F7Q99_00800</name>
</gene>
<dbReference type="Pfam" id="PF01522">
    <property type="entry name" value="Polysacc_deac_1"/>
    <property type="match status" value="1"/>
</dbReference>
<feature type="compositionally biased region" description="Low complexity" evidence="1">
    <location>
        <begin position="50"/>
        <end position="71"/>
    </location>
</feature>
<dbReference type="EMBL" id="WBOF01000001">
    <property type="protein sequence ID" value="MQS10853.1"/>
    <property type="molecule type" value="Genomic_DNA"/>
</dbReference>
<reference evidence="3 4" key="1">
    <citation type="submission" date="2019-09" db="EMBL/GenBank/DDBJ databases">
        <title>Genome Sequences of Streptomyces kaniharaensis ATCC 21070.</title>
        <authorList>
            <person name="Zhu W."/>
            <person name="De Crecy-Lagard V."/>
            <person name="Richards N.G."/>
        </authorList>
    </citation>
    <scope>NUCLEOTIDE SEQUENCE [LARGE SCALE GENOMIC DNA]</scope>
    <source>
        <strain evidence="3 4">SF-557</strain>
    </source>
</reference>
<evidence type="ECO:0000259" key="2">
    <source>
        <dbReference type="PROSITE" id="PS51677"/>
    </source>
</evidence>
<dbReference type="InterPro" id="IPR011330">
    <property type="entry name" value="Glyco_hydro/deAcase_b/a-brl"/>
</dbReference>
<organism evidence="3 4">
    <name type="scientific">Streptomyces kaniharaensis</name>
    <dbReference type="NCBI Taxonomy" id="212423"/>
    <lineage>
        <taxon>Bacteria</taxon>
        <taxon>Bacillati</taxon>
        <taxon>Actinomycetota</taxon>
        <taxon>Actinomycetes</taxon>
        <taxon>Kitasatosporales</taxon>
        <taxon>Streptomycetaceae</taxon>
        <taxon>Streptomyces</taxon>
    </lineage>
</organism>
<dbReference type="SUPFAM" id="SSF88713">
    <property type="entry name" value="Glycoside hydrolase/deacetylase"/>
    <property type="match status" value="1"/>
</dbReference>
<dbReference type="OrthoDB" id="3373088at2"/>